<dbReference type="Pfam" id="PF26130">
    <property type="entry name" value="PB1-like"/>
    <property type="match status" value="1"/>
</dbReference>
<dbReference type="Proteomes" id="UP001341840">
    <property type="component" value="Unassembled WGS sequence"/>
</dbReference>
<evidence type="ECO:0000313" key="4">
    <source>
        <dbReference type="Proteomes" id="UP001341840"/>
    </source>
</evidence>
<keyword evidence="4" id="KW-1185">Reference proteome</keyword>
<comment type="caution">
    <text evidence="3">The sequence shown here is derived from an EMBL/GenBank/DDBJ whole genome shotgun (WGS) entry which is preliminary data.</text>
</comment>
<reference evidence="3 4" key="1">
    <citation type="journal article" date="2023" name="Plants (Basel)">
        <title>Bridging the Gap: Combining Genomics and Transcriptomics Approaches to Understand Stylosanthes scabra, an Orphan Legume from the Brazilian Caatinga.</title>
        <authorList>
            <person name="Ferreira-Neto J.R.C."/>
            <person name="da Silva M.D."/>
            <person name="Binneck E."/>
            <person name="de Melo N.F."/>
            <person name="da Silva R.H."/>
            <person name="de Melo A.L.T.M."/>
            <person name="Pandolfi V."/>
            <person name="Bustamante F.O."/>
            <person name="Brasileiro-Vidal A.C."/>
            <person name="Benko-Iseppon A.M."/>
        </authorList>
    </citation>
    <scope>NUCLEOTIDE SEQUENCE [LARGE SCALE GENOMIC DNA]</scope>
    <source>
        <tissue evidence="3">Leaves</tissue>
    </source>
</reference>
<gene>
    <name evidence="3" type="ORF">PIB30_046628</name>
</gene>
<evidence type="ECO:0000313" key="3">
    <source>
        <dbReference type="EMBL" id="MED6172063.1"/>
    </source>
</evidence>
<proteinExistence type="predicted"/>
<accession>A0ABU6VHH2</accession>
<dbReference type="EMBL" id="JASCZI010151327">
    <property type="protein sequence ID" value="MED6172063.1"/>
    <property type="molecule type" value="Genomic_DNA"/>
</dbReference>
<feature type="region of interest" description="Disordered" evidence="1">
    <location>
        <begin position="160"/>
        <end position="280"/>
    </location>
</feature>
<evidence type="ECO:0000256" key="1">
    <source>
        <dbReference type="SAM" id="MobiDB-lite"/>
    </source>
</evidence>
<protein>
    <recommendedName>
        <fullName evidence="2">PB1-like domain-containing protein</fullName>
    </recommendedName>
</protein>
<evidence type="ECO:0000259" key="2">
    <source>
        <dbReference type="Pfam" id="PF26130"/>
    </source>
</evidence>
<feature type="compositionally biased region" description="Basic and acidic residues" evidence="1">
    <location>
        <begin position="209"/>
        <end position="221"/>
    </location>
</feature>
<feature type="compositionally biased region" description="Acidic residues" evidence="1">
    <location>
        <begin position="253"/>
        <end position="262"/>
    </location>
</feature>
<sequence>MGLFDLKVHHGGMIEYGNEIKYVGGESIIIEGMDSDWWSLFEAYSELRRLGYPRDPILPLNDENLFSFSTDADSEEMYRIAKLRNHVEMHVVHEIEKYEEPFPECGYIDVGGGANKGGNEGANECAKTGDCGGNVDDGAADGEGINAANDEGVEVGLGTMGGGTGLGSDVESDDEEFVPSEGDIDSADDVHFTDSEDDYDDDSCFEEQNGEKDTSRNEKGRGVVNEGFSGEDCCESDELDDVYQTGVGHAEAGEGEEDDFGDEGGVFPVYKPQKDMKDYR</sequence>
<organism evidence="3 4">
    <name type="scientific">Stylosanthes scabra</name>
    <dbReference type="NCBI Taxonomy" id="79078"/>
    <lineage>
        <taxon>Eukaryota</taxon>
        <taxon>Viridiplantae</taxon>
        <taxon>Streptophyta</taxon>
        <taxon>Embryophyta</taxon>
        <taxon>Tracheophyta</taxon>
        <taxon>Spermatophyta</taxon>
        <taxon>Magnoliopsida</taxon>
        <taxon>eudicotyledons</taxon>
        <taxon>Gunneridae</taxon>
        <taxon>Pentapetalae</taxon>
        <taxon>rosids</taxon>
        <taxon>fabids</taxon>
        <taxon>Fabales</taxon>
        <taxon>Fabaceae</taxon>
        <taxon>Papilionoideae</taxon>
        <taxon>50 kb inversion clade</taxon>
        <taxon>dalbergioids sensu lato</taxon>
        <taxon>Dalbergieae</taxon>
        <taxon>Pterocarpus clade</taxon>
        <taxon>Stylosanthes</taxon>
    </lineage>
</organism>
<feature type="compositionally biased region" description="Acidic residues" evidence="1">
    <location>
        <begin position="232"/>
        <end position="241"/>
    </location>
</feature>
<feature type="compositionally biased region" description="Acidic residues" evidence="1">
    <location>
        <begin position="195"/>
        <end position="205"/>
    </location>
</feature>
<dbReference type="InterPro" id="IPR058594">
    <property type="entry name" value="PB1-like_dom_pln"/>
</dbReference>
<name>A0ABU6VHH2_9FABA</name>
<feature type="domain" description="PB1-like" evidence="2">
    <location>
        <begin position="4"/>
        <end position="94"/>
    </location>
</feature>
<feature type="compositionally biased region" description="Acidic residues" evidence="1">
    <location>
        <begin position="170"/>
        <end position="187"/>
    </location>
</feature>